<evidence type="ECO:0000313" key="2">
    <source>
        <dbReference type="EMBL" id="URE49584.1"/>
    </source>
</evidence>
<keyword evidence="3" id="KW-1185">Reference proteome</keyword>
<dbReference type="Proteomes" id="UP001055439">
    <property type="component" value="Chromosome 9"/>
</dbReference>
<dbReference type="EMBL" id="CP097511">
    <property type="protein sequence ID" value="URE49584.1"/>
    <property type="molecule type" value="Genomic_DNA"/>
</dbReference>
<keyword evidence="1" id="KW-0472">Membrane</keyword>
<reference evidence="2" key="1">
    <citation type="submission" date="2022-05" db="EMBL/GenBank/DDBJ databases">
        <title>The Musa troglodytarum L. genome provides insights into the mechanism of non-climacteric behaviour and enrichment of carotenoids.</title>
        <authorList>
            <person name="Wang J."/>
        </authorList>
    </citation>
    <scope>NUCLEOTIDE SEQUENCE</scope>
    <source>
        <tissue evidence="2">Leaf</tissue>
    </source>
</reference>
<evidence type="ECO:0000313" key="3">
    <source>
        <dbReference type="Proteomes" id="UP001055439"/>
    </source>
</evidence>
<dbReference type="AlphaFoldDB" id="A0A9E7IJR6"/>
<proteinExistence type="predicted"/>
<evidence type="ECO:0000256" key="1">
    <source>
        <dbReference type="SAM" id="Phobius"/>
    </source>
</evidence>
<accession>A0A9E7IJR6</accession>
<feature type="transmembrane region" description="Helical" evidence="1">
    <location>
        <begin position="20"/>
        <end position="37"/>
    </location>
</feature>
<feature type="non-terminal residue" evidence="2">
    <location>
        <position position="1"/>
    </location>
</feature>
<organism evidence="2 3">
    <name type="scientific">Musa troglodytarum</name>
    <name type="common">fe'i banana</name>
    <dbReference type="NCBI Taxonomy" id="320322"/>
    <lineage>
        <taxon>Eukaryota</taxon>
        <taxon>Viridiplantae</taxon>
        <taxon>Streptophyta</taxon>
        <taxon>Embryophyta</taxon>
        <taxon>Tracheophyta</taxon>
        <taxon>Spermatophyta</taxon>
        <taxon>Magnoliopsida</taxon>
        <taxon>Liliopsida</taxon>
        <taxon>Zingiberales</taxon>
        <taxon>Musaceae</taxon>
        <taxon>Musa</taxon>
    </lineage>
</organism>
<keyword evidence="1" id="KW-0812">Transmembrane</keyword>
<sequence>YFFSTYLVTCCLLANLQRIYIVLLNFFLLTINFVAYIRGRQLTVLKRVKDFIILKMILLEMNKLN</sequence>
<protein>
    <submittedName>
        <fullName evidence="2">Uncharacterized protein</fullName>
    </submittedName>
</protein>
<gene>
    <name evidence="2" type="ORF">MUK42_33429</name>
</gene>
<keyword evidence="1" id="KW-1133">Transmembrane helix</keyword>
<name>A0A9E7IJR6_9LILI</name>